<name>A0A401V491_9CELL</name>
<keyword evidence="2" id="KW-1003">Cell membrane</keyword>
<dbReference type="EMBL" id="BHYL01000338">
    <property type="protein sequence ID" value="GCD21749.1"/>
    <property type="molecule type" value="Genomic_DNA"/>
</dbReference>
<feature type="transmembrane region" description="Helical" evidence="6">
    <location>
        <begin position="161"/>
        <end position="183"/>
    </location>
</feature>
<dbReference type="OrthoDB" id="4568421at2"/>
<keyword evidence="3 6" id="KW-0812">Transmembrane</keyword>
<feature type="transmembrane region" description="Helical" evidence="6">
    <location>
        <begin position="412"/>
        <end position="430"/>
    </location>
</feature>
<accession>A0A401V491</accession>
<dbReference type="Pfam" id="PF13520">
    <property type="entry name" value="AA_permease_2"/>
    <property type="match status" value="1"/>
</dbReference>
<evidence type="ECO:0000256" key="3">
    <source>
        <dbReference type="ARBA" id="ARBA00022692"/>
    </source>
</evidence>
<feature type="transmembrane region" description="Helical" evidence="6">
    <location>
        <begin position="337"/>
        <end position="358"/>
    </location>
</feature>
<comment type="subcellular location">
    <subcellularLocation>
        <location evidence="1">Cell membrane</location>
        <topology evidence="1">Multi-pass membrane protein</topology>
    </subcellularLocation>
</comment>
<feature type="transmembrane region" description="Helical" evidence="6">
    <location>
        <begin position="203"/>
        <end position="221"/>
    </location>
</feature>
<evidence type="ECO:0000256" key="5">
    <source>
        <dbReference type="ARBA" id="ARBA00023136"/>
    </source>
</evidence>
<dbReference type="PANTHER" id="PTHR42770">
    <property type="entry name" value="AMINO ACID TRANSPORTER-RELATED"/>
    <property type="match status" value="1"/>
</dbReference>
<feature type="transmembrane region" description="Helical" evidence="6">
    <location>
        <begin position="436"/>
        <end position="453"/>
    </location>
</feature>
<reference evidence="7 8" key="1">
    <citation type="submission" date="2018-11" db="EMBL/GenBank/DDBJ databases">
        <title>Draft genome sequence of Cellulomonas takizawaensis strain TKZ-21.</title>
        <authorList>
            <person name="Yamamura H."/>
            <person name="Hayashi T."/>
            <person name="Hamada M."/>
            <person name="Serisawa Y."/>
            <person name="Matsuyama K."/>
            <person name="Nakagawa Y."/>
            <person name="Otoguro M."/>
            <person name="Yanagida F."/>
            <person name="Hayakawa M."/>
        </authorList>
    </citation>
    <scope>NUCLEOTIDE SEQUENCE [LARGE SCALE GENOMIC DNA]</scope>
    <source>
        <strain evidence="7 8">TKZ-21</strain>
    </source>
</reference>
<gene>
    <name evidence="7" type="ORF">CTKZ_33110</name>
</gene>
<dbReference type="PANTHER" id="PTHR42770:SF11">
    <property type="entry name" value="INNER MEMBRANE TRANSPORT PROTEIN YBAT"/>
    <property type="match status" value="1"/>
</dbReference>
<dbReference type="Proteomes" id="UP000288246">
    <property type="component" value="Unassembled WGS sequence"/>
</dbReference>
<evidence type="ECO:0000313" key="8">
    <source>
        <dbReference type="Proteomes" id="UP000288246"/>
    </source>
</evidence>
<feature type="transmembrane region" description="Helical" evidence="6">
    <location>
        <begin position="99"/>
        <end position="120"/>
    </location>
</feature>
<feature type="transmembrane region" description="Helical" evidence="6">
    <location>
        <begin position="56"/>
        <end position="78"/>
    </location>
</feature>
<dbReference type="AlphaFoldDB" id="A0A401V491"/>
<dbReference type="GO" id="GO:0022857">
    <property type="term" value="F:transmembrane transporter activity"/>
    <property type="evidence" value="ECO:0007669"/>
    <property type="project" value="InterPro"/>
</dbReference>
<feature type="transmembrane region" description="Helical" evidence="6">
    <location>
        <begin position="242"/>
        <end position="264"/>
    </location>
</feature>
<dbReference type="InterPro" id="IPR002293">
    <property type="entry name" value="AA/rel_permease1"/>
</dbReference>
<proteinExistence type="predicted"/>
<feature type="transmembrane region" description="Helical" evidence="6">
    <location>
        <begin position="27"/>
        <end position="44"/>
    </location>
</feature>
<evidence type="ECO:0000256" key="1">
    <source>
        <dbReference type="ARBA" id="ARBA00004651"/>
    </source>
</evidence>
<protein>
    <submittedName>
        <fullName evidence="7">Amino acid permease</fullName>
    </submittedName>
</protein>
<comment type="caution">
    <text evidence="7">The sequence shown here is derived from an EMBL/GenBank/DDBJ whole genome shotgun (WGS) entry which is preliminary data.</text>
</comment>
<evidence type="ECO:0000256" key="2">
    <source>
        <dbReference type="ARBA" id="ARBA00022475"/>
    </source>
</evidence>
<dbReference type="PIRSF" id="PIRSF006060">
    <property type="entry name" value="AA_transporter"/>
    <property type="match status" value="1"/>
</dbReference>
<feature type="transmembrane region" description="Helical" evidence="6">
    <location>
        <begin position="290"/>
        <end position="316"/>
    </location>
</feature>
<sequence>MSDPGTATTSARSADGPPLRRTIGRRVLLLFVVGDILGAGIYALTGKVAAEVGGMIWLPFVCAFVLATLTATAYAELVGRFPQAAGAALYANRAFRRPFLTFLVAFAVMMSGITSASAAARAFGGDYLAEFVSVPTLVAAWFFLLLITGVNLLGISESVRVNVVLTIVEATGLLVILAIGAWALLTGEGDPGRAFVLETDGSAWMAVLGATALAFYALLGFEDSVNLAEECHAPRRDFPRALFGGLAVAGLIYVGVAFTSSMLVETDVLAESTGPLLEVVKVAGLTFPPALFAVIALLAVSNTALINMLMASRLVYGMAQERIVPRVLGRVGGRQTPYVAIAFTVVIALTLVATGDLAGLADTTVLLLLLVFATVNVAVLVLRRRPDDGADARDEDPAAGDDAERPTFRAPTWAPVAGAVVSLVLASPLTGRDPAVYVRAGALLAIGVVLYLVNRWAVGRTDRTGREAAAPTSRA</sequence>
<keyword evidence="8" id="KW-1185">Reference proteome</keyword>
<dbReference type="GO" id="GO:0005886">
    <property type="term" value="C:plasma membrane"/>
    <property type="evidence" value="ECO:0007669"/>
    <property type="project" value="UniProtKB-SubCell"/>
</dbReference>
<evidence type="ECO:0000313" key="7">
    <source>
        <dbReference type="EMBL" id="GCD21749.1"/>
    </source>
</evidence>
<evidence type="ECO:0000256" key="4">
    <source>
        <dbReference type="ARBA" id="ARBA00022989"/>
    </source>
</evidence>
<dbReference type="RefSeq" id="WP_124344275.1">
    <property type="nucleotide sequence ID" value="NZ_BHYL01000338.1"/>
</dbReference>
<dbReference type="Gene3D" id="1.20.1740.10">
    <property type="entry name" value="Amino acid/polyamine transporter I"/>
    <property type="match status" value="1"/>
</dbReference>
<keyword evidence="5 6" id="KW-0472">Membrane</keyword>
<evidence type="ECO:0000256" key="6">
    <source>
        <dbReference type="SAM" id="Phobius"/>
    </source>
</evidence>
<organism evidence="7 8">
    <name type="scientific">Cellulomonas algicola</name>
    <dbReference type="NCBI Taxonomy" id="2071633"/>
    <lineage>
        <taxon>Bacteria</taxon>
        <taxon>Bacillati</taxon>
        <taxon>Actinomycetota</taxon>
        <taxon>Actinomycetes</taxon>
        <taxon>Micrococcales</taxon>
        <taxon>Cellulomonadaceae</taxon>
        <taxon>Cellulomonas</taxon>
    </lineage>
</organism>
<keyword evidence="4 6" id="KW-1133">Transmembrane helix</keyword>
<feature type="transmembrane region" description="Helical" evidence="6">
    <location>
        <begin position="132"/>
        <end position="154"/>
    </location>
</feature>
<dbReference type="InterPro" id="IPR050367">
    <property type="entry name" value="APC_superfamily"/>
</dbReference>
<feature type="transmembrane region" description="Helical" evidence="6">
    <location>
        <begin position="364"/>
        <end position="382"/>
    </location>
</feature>